<dbReference type="Proteomes" id="UP000029585">
    <property type="component" value="Unassembled WGS sequence"/>
</dbReference>
<name>A0A096BC33_FLAPL</name>
<keyword evidence="2" id="KW-1185">Reference proteome</keyword>
<dbReference type="EMBL" id="ADLO01000036">
    <property type="protein sequence ID" value="KGF56611.1"/>
    <property type="molecule type" value="Genomic_DNA"/>
</dbReference>
<comment type="caution">
    <text evidence="1">The sequence shown here is derived from an EMBL/GenBank/DDBJ whole genome shotgun (WGS) entry which is preliminary data.</text>
</comment>
<dbReference type="AlphaFoldDB" id="A0A096BC33"/>
<sequence>MYNKHEIMINAWSIRRSANVSMSIALKAAWALAKAIKAAEAVAENITWNTKIRINDWAKGGHNRTYVEVAVYTNAWNRKRTERIGYVDNMTGSFVAA</sequence>
<protein>
    <submittedName>
        <fullName evidence="1">Uncharacterized protein</fullName>
    </submittedName>
</protein>
<dbReference type="PATRIC" id="fig|742738.3.peg.919"/>
<accession>A0A096BC33</accession>
<dbReference type="RefSeq" id="WP_044939281.1">
    <property type="nucleotide sequence ID" value="NZ_KN174161.1"/>
</dbReference>
<proteinExistence type="predicted"/>
<evidence type="ECO:0000313" key="1">
    <source>
        <dbReference type="EMBL" id="KGF56611.1"/>
    </source>
</evidence>
<organism evidence="1 2">
    <name type="scientific">Flavonifractor plautii 1_3_50AFAA</name>
    <dbReference type="NCBI Taxonomy" id="742738"/>
    <lineage>
        <taxon>Bacteria</taxon>
        <taxon>Bacillati</taxon>
        <taxon>Bacillota</taxon>
        <taxon>Clostridia</taxon>
        <taxon>Eubacteriales</taxon>
        <taxon>Oscillospiraceae</taxon>
        <taxon>Flavonifractor</taxon>
    </lineage>
</organism>
<gene>
    <name evidence="1" type="ORF">HMPREF9460_00889</name>
</gene>
<evidence type="ECO:0000313" key="2">
    <source>
        <dbReference type="Proteomes" id="UP000029585"/>
    </source>
</evidence>
<dbReference type="HOGENOM" id="CLU_2341838_0_0_9"/>
<reference evidence="1 2" key="1">
    <citation type="submission" date="2011-08" db="EMBL/GenBank/DDBJ databases">
        <title>The Genome Sequence of Clostridium orbiscindens 1_3_50AFAA.</title>
        <authorList>
            <consortium name="The Broad Institute Genome Sequencing Platform"/>
            <person name="Earl A."/>
            <person name="Ward D."/>
            <person name="Feldgarden M."/>
            <person name="Gevers D."/>
            <person name="Daigneault M."/>
            <person name="Strauss J."/>
            <person name="Allen-Vercoe E."/>
            <person name="Young S.K."/>
            <person name="Zeng Q."/>
            <person name="Gargeya S."/>
            <person name="Fitzgerald M."/>
            <person name="Haas B."/>
            <person name="Abouelleil A."/>
            <person name="Alvarado L."/>
            <person name="Arachchi H.M."/>
            <person name="Berlin A."/>
            <person name="Brown A."/>
            <person name="Chapman S.B."/>
            <person name="Chen Z."/>
            <person name="Dunbar C."/>
            <person name="Freedman E."/>
            <person name="Gearin G."/>
            <person name="Gellesch M."/>
            <person name="Goldberg J."/>
            <person name="Griggs A."/>
            <person name="Gujja S."/>
            <person name="Heiman D."/>
            <person name="Howarth C."/>
            <person name="Larson L."/>
            <person name="Lui A."/>
            <person name="MacDonald P.J.P."/>
            <person name="Montmayeur A."/>
            <person name="Murphy C."/>
            <person name="Neiman D."/>
            <person name="Pearson M."/>
            <person name="Priest M."/>
            <person name="Roberts A."/>
            <person name="Saif S."/>
            <person name="Shea T."/>
            <person name="Shenoy N."/>
            <person name="Sisk P."/>
            <person name="Stolte C."/>
            <person name="Sykes S."/>
            <person name="Wortman J."/>
            <person name="Nusbaum C."/>
            <person name="Birren B."/>
        </authorList>
    </citation>
    <scope>NUCLEOTIDE SEQUENCE [LARGE SCALE GENOMIC DNA]</scope>
    <source>
        <strain evidence="1 2">1_3_50AFAA</strain>
    </source>
</reference>